<organism evidence="2 3">
    <name type="scientific">Streptomyces olivaceiscleroticus</name>
    <dbReference type="NCBI Taxonomy" id="68245"/>
    <lineage>
        <taxon>Bacteria</taxon>
        <taxon>Bacillati</taxon>
        <taxon>Actinomycetota</taxon>
        <taxon>Actinomycetes</taxon>
        <taxon>Kitasatosporales</taxon>
        <taxon>Streptomycetaceae</taxon>
        <taxon>Streptomyces</taxon>
    </lineage>
</organism>
<evidence type="ECO:0000313" key="3">
    <source>
        <dbReference type="Proteomes" id="UP001500909"/>
    </source>
</evidence>
<dbReference type="EMBL" id="BAAABY010000070">
    <property type="protein sequence ID" value="GAA0500699.1"/>
    <property type="molecule type" value="Genomic_DNA"/>
</dbReference>
<accession>A0ABP3LKC3</accession>
<comment type="caution">
    <text evidence="2">The sequence shown here is derived from an EMBL/GenBank/DDBJ whole genome shotgun (WGS) entry which is preliminary data.</text>
</comment>
<evidence type="ECO:0008006" key="4">
    <source>
        <dbReference type="Google" id="ProtNLM"/>
    </source>
</evidence>
<keyword evidence="3" id="KW-1185">Reference proteome</keyword>
<gene>
    <name evidence="2" type="ORF">GCM10010361_77690</name>
</gene>
<feature type="region of interest" description="Disordered" evidence="1">
    <location>
        <begin position="1"/>
        <end position="67"/>
    </location>
</feature>
<dbReference type="Proteomes" id="UP001500909">
    <property type="component" value="Unassembled WGS sequence"/>
</dbReference>
<reference evidence="3" key="1">
    <citation type="journal article" date="2019" name="Int. J. Syst. Evol. Microbiol.">
        <title>The Global Catalogue of Microorganisms (GCM) 10K type strain sequencing project: providing services to taxonomists for standard genome sequencing and annotation.</title>
        <authorList>
            <consortium name="The Broad Institute Genomics Platform"/>
            <consortium name="The Broad Institute Genome Sequencing Center for Infectious Disease"/>
            <person name="Wu L."/>
            <person name="Ma J."/>
        </authorList>
    </citation>
    <scope>NUCLEOTIDE SEQUENCE [LARGE SCALE GENOMIC DNA]</scope>
    <source>
        <strain evidence="3">JCM 4805</strain>
    </source>
</reference>
<protein>
    <recommendedName>
        <fullName evidence="4">Transposase</fullName>
    </recommendedName>
</protein>
<dbReference type="Pfam" id="PF19474">
    <property type="entry name" value="DUF6011"/>
    <property type="match status" value="1"/>
</dbReference>
<dbReference type="InterPro" id="IPR046053">
    <property type="entry name" value="DUF6011"/>
</dbReference>
<proteinExistence type="predicted"/>
<sequence length="67" mass="7460">MNRPAEQPALPDTSVGGRRRIQCKNPRCPHELTDPESIRRGYGPICDPLNKPKHRDTGVDQDTLPGT</sequence>
<evidence type="ECO:0000313" key="2">
    <source>
        <dbReference type="EMBL" id="GAA0500699.1"/>
    </source>
</evidence>
<name>A0ABP3LKC3_9ACTN</name>
<feature type="compositionally biased region" description="Basic and acidic residues" evidence="1">
    <location>
        <begin position="28"/>
        <end position="39"/>
    </location>
</feature>
<evidence type="ECO:0000256" key="1">
    <source>
        <dbReference type="SAM" id="MobiDB-lite"/>
    </source>
</evidence>